<accession>A0A1M2VXK7</accession>
<dbReference type="AlphaFoldDB" id="A0A1M2VXK7"/>
<evidence type="ECO:0000256" key="1">
    <source>
        <dbReference type="SAM" id="MobiDB-lite"/>
    </source>
</evidence>
<reference evidence="2 3" key="1">
    <citation type="submission" date="2016-10" db="EMBL/GenBank/DDBJ databases">
        <title>Genome sequence of the basidiomycete white-rot fungus Trametes pubescens.</title>
        <authorList>
            <person name="Makela M.R."/>
            <person name="Granchi Z."/>
            <person name="Peng M."/>
            <person name="De Vries R.P."/>
            <person name="Grigoriev I."/>
            <person name="Riley R."/>
            <person name="Hilden K."/>
        </authorList>
    </citation>
    <scope>NUCLEOTIDE SEQUENCE [LARGE SCALE GENOMIC DNA]</scope>
    <source>
        <strain evidence="2 3">FBCC735</strain>
    </source>
</reference>
<dbReference type="EMBL" id="MNAD01000499">
    <property type="protein sequence ID" value="OJT12276.1"/>
    <property type="molecule type" value="Genomic_DNA"/>
</dbReference>
<protein>
    <submittedName>
        <fullName evidence="2">Uncharacterized protein</fullName>
    </submittedName>
</protein>
<organism evidence="2 3">
    <name type="scientific">Trametes pubescens</name>
    <name type="common">White-rot fungus</name>
    <dbReference type="NCBI Taxonomy" id="154538"/>
    <lineage>
        <taxon>Eukaryota</taxon>
        <taxon>Fungi</taxon>
        <taxon>Dikarya</taxon>
        <taxon>Basidiomycota</taxon>
        <taxon>Agaricomycotina</taxon>
        <taxon>Agaricomycetes</taxon>
        <taxon>Polyporales</taxon>
        <taxon>Polyporaceae</taxon>
        <taxon>Trametes</taxon>
    </lineage>
</organism>
<name>A0A1M2VXK7_TRAPU</name>
<keyword evidence="3" id="KW-1185">Reference proteome</keyword>
<dbReference type="OrthoDB" id="2590867at2759"/>
<feature type="compositionally biased region" description="Polar residues" evidence="1">
    <location>
        <begin position="1"/>
        <end position="17"/>
    </location>
</feature>
<dbReference type="Proteomes" id="UP000184267">
    <property type="component" value="Unassembled WGS sequence"/>
</dbReference>
<dbReference type="OMA" id="NDRDFHP"/>
<comment type="caution">
    <text evidence="2">The sequence shown here is derived from an EMBL/GenBank/DDBJ whole genome shotgun (WGS) entry which is preliminary data.</text>
</comment>
<sequence length="170" mass="17261">MTNIGNNAKNTSDSGANNGIGESIRGRPMAAVDSSDTTHPEVEEGGREIEHGMARLTGGPGVENARITPVFAETRTDPLSDGPQTTAAPHSHRGNILGPASGVATGLHPGPESAVANGPQCSSPGAADDAAAFQGGRNDRDFHPGSADRVQEGGPAPDRNALSRSPQRLA</sequence>
<proteinExistence type="predicted"/>
<feature type="region of interest" description="Disordered" evidence="1">
    <location>
        <begin position="1"/>
        <end position="170"/>
    </location>
</feature>
<evidence type="ECO:0000313" key="2">
    <source>
        <dbReference type="EMBL" id="OJT12276.1"/>
    </source>
</evidence>
<gene>
    <name evidence="2" type="ORF">TRAPUB_11177</name>
</gene>
<evidence type="ECO:0000313" key="3">
    <source>
        <dbReference type="Proteomes" id="UP000184267"/>
    </source>
</evidence>
<dbReference type="STRING" id="154538.A0A1M2VXK7"/>
<feature type="compositionally biased region" description="Basic and acidic residues" evidence="1">
    <location>
        <begin position="36"/>
        <end position="53"/>
    </location>
</feature>